<dbReference type="Pfam" id="PF07044">
    <property type="entry name" value="DUF1329"/>
    <property type="match status" value="1"/>
</dbReference>
<feature type="signal peptide" evidence="2">
    <location>
        <begin position="1"/>
        <end position="29"/>
    </location>
</feature>
<dbReference type="AlphaFoldDB" id="A0A7X2LPN0"/>
<sequence length="457" mass="51082">MKAKHMKPTLSVLAAALAIAASCVPGAMAAVSADEAAQLKTRLTPLGGERAGNKDGSIPEWEGGFKGGNARQGGRRTDPFANEKPLYVVTAQNLAQYATRLSEGQQAMFKKYPGYRMEVYPTHRTAQAPQWVYDNTLANATRAKTVNNGFAVEGAYGGVPFPIPKTGQEAMWNHNLRWQGEAYRSRINTWITTADGKKVQVSDSVVDIQMPYYYKEGSLDSYKKEPYLLRLVTNGPAQKAGEALLIRDPMDPVAIGRQSWQYLTGQRRVRKLPNAAYDTPSFVTSGVSNFDEIYVFSGAMDRYDWKLVGKREMLIPYNANKIFAPAKDSDAMAERHLNPEHVRWELHRVWEVEATLAAGKRHVIPKRRFYLDEDTWLAVLADGWDAKGQLWKTFWYLPIVAPDVPAVMAGPFGHYNLQSGDWIANNMMNEKPEQISVGKRQPESYFTPDALAGEGVR</sequence>
<dbReference type="EMBL" id="WKJJ01000001">
    <property type="protein sequence ID" value="MRV70455.1"/>
    <property type="molecule type" value="Genomic_DNA"/>
</dbReference>
<gene>
    <name evidence="3" type="ORF">GJ700_01795</name>
</gene>
<dbReference type="Gene3D" id="2.50.20.10">
    <property type="entry name" value="Lipoprotein localisation LolA/LolB/LppX"/>
    <property type="match status" value="1"/>
</dbReference>
<feature type="chain" id="PRO_5030732578" evidence="2">
    <location>
        <begin position="30"/>
        <end position="457"/>
    </location>
</feature>
<proteinExistence type="predicted"/>
<keyword evidence="4" id="KW-1185">Reference proteome</keyword>
<dbReference type="InterPro" id="IPR010752">
    <property type="entry name" value="DUF1329"/>
</dbReference>
<reference evidence="3 4" key="1">
    <citation type="submission" date="2019-11" db="EMBL/GenBank/DDBJ databases">
        <title>Novel species isolated from a subtropical stream in China.</title>
        <authorList>
            <person name="Lu H."/>
        </authorList>
    </citation>
    <scope>NUCLEOTIDE SEQUENCE [LARGE SCALE GENOMIC DNA]</scope>
    <source>
        <strain evidence="3 4">FT92W</strain>
    </source>
</reference>
<protein>
    <submittedName>
        <fullName evidence="3">DUF1329 domain-containing protein</fullName>
    </submittedName>
</protein>
<dbReference type="Proteomes" id="UP000446768">
    <property type="component" value="Unassembled WGS sequence"/>
</dbReference>
<evidence type="ECO:0000256" key="2">
    <source>
        <dbReference type="SAM" id="SignalP"/>
    </source>
</evidence>
<evidence type="ECO:0000313" key="3">
    <source>
        <dbReference type="EMBL" id="MRV70455.1"/>
    </source>
</evidence>
<evidence type="ECO:0000313" key="4">
    <source>
        <dbReference type="Proteomes" id="UP000446768"/>
    </source>
</evidence>
<comment type="caution">
    <text evidence="3">The sequence shown here is derived from an EMBL/GenBank/DDBJ whole genome shotgun (WGS) entry which is preliminary data.</text>
</comment>
<feature type="region of interest" description="Disordered" evidence="1">
    <location>
        <begin position="47"/>
        <end position="74"/>
    </location>
</feature>
<keyword evidence="2" id="KW-0732">Signal</keyword>
<evidence type="ECO:0000256" key="1">
    <source>
        <dbReference type="SAM" id="MobiDB-lite"/>
    </source>
</evidence>
<name>A0A7X2LPN0_9BURK</name>
<dbReference type="PROSITE" id="PS51257">
    <property type="entry name" value="PROKAR_LIPOPROTEIN"/>
    <property type="match status" value="1"/>
</dbReference>
<accession>A0A7X2LPN0</accession>
<dbReference type="CDD" id="cd16329">
    <property type="entry name" value="LolA_like"/>
    <property type="match status" value="1"/>
</dbReference>
<organism evidence="3 4">
    <name type="scientific">Pseudoduganella rivuli</name>
    <dbReference type="NCBI Taxonomy" id="2666085"/>
    <lineage>
        <taxon>Bacteria</taxon>
        <taxon>Pseudomonadati</taxon>
        <taxon>Pseudomonadota</taxon>
        <taxon>Betaproteobacteria</taxon>
        <taxon>Burkholderiales</taxon>
        <taxon>Oxalobacteraceae</taxon>
        <taxon>Telluria group</taxon>
        <taxon>Pseudoduganella</taxon>
    </lineage>
</organism>